<evidence type="ECO:0000259" key="2">
    <source>
        <dbReference type="Pfam" id="PF09949"/>
    </source>
</evidence>
<dbReference type="PANTHER" id="PTHR40861">
    <property type="entry name" value="DUF2183 DOMAIN-CONTAINING PROTEIN"/>
    <property type="match status" value="1"/>
</dbReference>
<dbReference type="AlphaFoldDB" id="T0Q7Y7"/>
<feature type="domain" description="Phosphatidate phosphatase APP1 catalytic" evidence="2">
    <location>
        <begin position="333"/>
        <end position="493"/>
    </location>
</feature>
<dbReference type="InterPro" id="IPR019236">
    <property type="entry name" value="APP1_cat"/>
</dbReference>
<dbReference type="EMBL" id="JH767173">
    <property type="protein sequence ID" value="EQC30746.1"/>
    <property type="molecule type" value="Genomic_DNA"/>
</dbReference>
<keyword evidence="1" id="KW-0472">Membrane</keyword>
<dbReference type="eggNOG" id="ENOG502QT0Y">
    <property type="taxonomic scope" value="Eukaryota"/>
</dbReference>
<evidence type="ECO:0000313" key="3">
    <source>
        <dbReference type="EMBL" id="EQC30746.1"/>
    </source>
</evidence>
<dbReference type="GeneID" id="19952232"/>
<dbReference type="OrthoDB" id="191535at2759"/>
<dbReference type="RefSeq" id="XP_008615770.1">
    <property type="nucleotide sequence ID" value="XM_008617548.1"/>
</dbReference>
<name>T0Q7Y7_SAPDV</name>
<gene>
    <name evidence="3" type="ORF">SDRG_11505</name>
</gene>
<protein>
    <recommendedName>
        <fullName evidence="2">Phosphatidate phosphatase APP1 catalytic domain-containing protein</fullName>
    </recommendedName>
</protein>
<accession>T0Q7Y7</accession>
<keyword evidence="4" id="KW-1185">Reference proteome</keyword>
<dbReference type="Proteomes" id="UP000030762">
    <property type="component" value="Unassembled WGS sequence"/>
</dbReference>
<keyword evidence="1" id="KW-1133">Transmembrane helix</keyword>
<organism evidence="3 4">
    <name type="scientific">Saprolegnia diclina (strain VS20)</name>
    <dbReference type="NCBI Taxonomy" id="1156394"/>
    <lineage>
        <taxon>Eukaryota</taxon>
        <taxon>Sar</taxon>
        <taxon>Stramenopiles</taxon>
        <taxon>Oomycota</taxon>
        <taxon>Saprolegniomycetes</taxon>
        <taxon>Saprolegniales</taxon>
        <taxon>Saprolegniaceae</taxon>
        <taxon>Saprolegnia</taxon>
    </lineage>
</organism>
<reference evidence="3 4" key="1">
    <citation type="submission" date="2012-04" db="EMBL/GenBank/DDBJ databases">
        <title>The Genome Sequence of Saprolegnia declina VS20.</title>
        <authorList>
            <consortium name="The Broad Institute Genome Sequencing Platform"/>
            <person name="Russ C."/>
            <person name="Nusbaum C."/>
            <person name="Tyler B."/>
            <person name="van West P."/>
            <person name="Dieguez-Uribeondo J."/>
            <person name="de Bruijn I."/>
            <person name="Tripathy S."/>
            <person name="Jiang R."/>
            <person name="Young S.K."/>
            <person name="Zeng Q."/>
            <person name="Gargeya S."/>
            <person name="Fitzgerald M."/>
            <person name="Haas B."/>
            <person name="Abouelleil A."/>
            <person name="Alvarado L."/>
            <person name="Arachchi H.M."/>
            <person name="Berlin A."/>
            <person name="Chapman S.B."/>
            <person name="Goldberg J."/>
            <person name="Griggs A."/>
            <person name="Gujja S."/>
            <person name="Hansen M."/>
            <person name="Howarth C."/>
            <person name="Imamovic A."/>
            <person name="Larimer J."/>
            <person name="McCowen C."/>
            <person name="Montmayeur A."/>
            <person name="Murphy C."/>
            <person name="Neiman D."/>
            <person name="Pearson M."/>
            <person name="Priest M."/>
            <person name="Roberts A."/>
            <person name="Saif S."/>
            <person name="Shea T."/>
            <person name="Sisk P."/>
            <person name="Sykes S."/>
            <person name="Wortman J."/>
            <person name="Nusbaum C."/>
            <person name="Birren B."/>
        </authorList>
    </citation>
    <scope>NUCLEOTIDE SEQUENCE [LARGE SCALE GENOMIC DNA]</scope>
    <source>
        <strain evidence="3 4">VS20</strain>
    </source>
</reference>
<dbReference type="PANTHER" id="PTHR40861:SF1">
    <property type="entry name" value="PHOSPHATIDATE PHOSPHATASE APP1 CATALYTIC DOMAIN-CONTAINING PROTEIN"/>
    <property type="match status" value="1"/>
</dbReference>
<feature type="transmembrane region" description="Helical" evidence="1">
    <location>
        <begin position="7"/>
        <end position="25"/>
    </location>
</feature>
<dbReference type="VEuPathDB" id="FungiDB:SDRG_11505"/>
<keyword evidence="1" id="KW-0812">Transmembrane</keyword>
<sequence length="1178" mass="131415">MRNQANMGPIVLVLMLLLTMFWAFVFLAFFAYAPVLCASCVGFLYVIGLYLSTESKWAWHNAQEFENRFWTVMAFLFSTALVYIQDSPFSIGRWSPSLGGVVVIAFTLGVQFLDRHVHRKALSQPSRLSAPPLLRVNVSPAQAKVDIIMHCIEMIDRIYLPSTINNMINMEHVKEQEYKTYTILERAEKDELNYILGRIPLALLFYKVKDANRTLLLQLLCDSRLVDLSIQSRAIVLDALMLMRISAHDKCERFVRNIITRTFGDDLSILKSTTDSKGSVHSMHKLIYHDIRDVAIRTAILNHIKKEANIQRAHMTLSTKNIATKRKQHAWRKVLSDVDDTLYSSGGFFPAGMDTRYPRHAMYPGVLAFYRQLDLGQSGPVHWEQGRVGNLAFLSARPHVYKDVSEKKSYEKFKGFYDHYGMHTLPSMLAGSMTSGYDFMVKGDLEPMAQKKFENFCEYYSIYPEYKHVFIGDNGQGDVRAAQLIAEKFGPSVLEAAYFHLVQPIERTFGFVDKATYKKLNIIFFDTYVGAAVHACRLQQISTGGLRQICDDARAGFIAIAFKTSAARDAQREKINYDLSLANELLGAPHVPLVEKPQRFGLNTVLYTPFGKGSILAYDGITGIYTLNLTEWWLKTKDTARVYLPEASLSTTKVTKGHNDFSSSAAKPSNPSGNPLAYVKTNFVTVMDPLLLLQGVFPPDTSVQTTFGPGRVVRYRPDEIYEVHLFKHGVAHAYCHPSTISQISDVEPPLPATGFVRSSLEFFTKAFQRQFGTKQPPSPPPRFPKGARVHTPFGQAVVLTALPHHVYSVRLDASSLRDTVVSVQEDALSLVLSAPPRSSGLFSLLSFSSSNTTKDKPVLPKHTAVTTWFGHATVLRYRSRDATYELRFAHGVIGYFQASDVIKTPEPKAPSSSIGLFDRFSTFVKPKASPALSTNAAPSLEPPTLDLKADAPVETPFGPGRVISHHSDHVLRITLSDPALSGVNAFVQTPSLTEREVNTRKYSLIDTLTFFRRYYESEPVPDVEAPTTDARKDAFKLARASDSVQLDDDGSAFVASDADPSVHFPVHGRIGLPVSTVFGPGVLFGVRSSDGVHVISWRDGTHGYVQAKDVYGEMKAVIGDWVGTPFGKGRVRSYRRSDHVYVVALEKALKTLCYVHEASVERLLIESDNIIPSSCGIM</sequence>
<feature type="transmembrane region" description="Helical" evidence="1">
    <location>
        <begin position="31"/>
        <end position="53"/>
    </location>
</feature>
<feature type="transmembrane region" description="Helical" evidence="1">
    <location>
        <begin position="65"/>
        <end position="84"/>
    </location>
</feature>
<proteinExistence type="predicted"/>
<dbReference type="STRING" id="1156394.T0Q7Y7"/>
<dbReference type="GO" id="GO:0008195">
    <property type="term" value="F:phosphatidate phosphatase activity"/>
    <property type="evidence" value="ECO:0007669"/>
    <property type="project" value="InterPro"/>
</dbReference>
<dbReference type="Pfam" id="PF09949">
    <property type="entry name" value="APP1_cat"/>
    <property type="match status" value="1"/>
</dbReference>
<evidence type="ECO:0000313" key="4">
    <source>
        <dbReference type="Proteomes" id="UP000030762"/>
    </source>
</evidence>
<dbReference type="OMA" id="ASWIGIM"/>
<evidence type="ECO:0000256" key="1">
    <source>
        <dbReference type="SAM" id="Phobius"/>
    </source>
</evidence>
<dbReference type="InParanoid" id="T0Q7Y7"/>